<gene>
    <name evidence="1" type="ORF">LSALG_LOCUS22247</name>
</gene>
<reference evidence="1" key="1">
    <citation type="submission" date="2023-04" db="EMBL/GenBank/DDBJ databases">
        <authorList>
            <person name="Vijverberg K."/>
            <person name="Xiong W."/>
            <person name="Schranz E."/>
        </authorList>
    </citation>
    <scope>NUCLEOTIDE SEQUENCE</scope>
</reference>
<dbReference type="AlphaFoldDB" id="A0AA35YYY3"/>
<proteinExistence type="predicted"/>
<protein>
    <submittedName>
        <fullName evidence="1">Uncharacterized protein</fullName>
    </submittedName>
</protein>
<evidence type="ECO:0000313" key="1">
    <source>
        <dbReference type="EMBL" id="CAI9282618.1"/>
    </source>
</evidence>
<dbReference type="PANTHER" id="PTHR46975">
    <property type="entry name" value="PROTEIN SWEETIE"/>
    <property type="match status" value="1"/>
</dbReference>
<keyword evidence="2" id="KW-1185">Reference proteome</keyword>
<accession>A0AA35YYY3</accession>
<dbReference type="GO" id="GO:0005975">
    <property type="term" value="P:carbohydrate metabolic process"/>
    <property type="evidence" value="ECO:0007669"/>
    <property type="project" value="InterPro"/>
</dbReference>
<dbReference type="EMBL" id="OX465080">
    <property type="protein sequence ID" value="CAI9282618.1"/>
    <property type="molecule type" value="Genomic_DNA"/>
</dbReference>
<name>A0AA35YYY3_LACSI</name>
<organism evidence="1 2">
    <name type="scientific">Lactuca saligna</name>
    <name type="common">Willowleaf lettuce</name>
    <dbReference type="NCBI Taxonomy" id="75948"/>
    <lineage>
        <taxon>Eukaryota</taxon>
        <taxon>Viridiplantae</taxon>
        <taxon>Streptophyta</taxon>
        <taxon>Embryophyta</taxon>
        <taxon>Tracheophyta</taxon>
        <taxon>Spermatophyta</taxon>
        <taxon>Magnoliopsida</taxon>
        <taxon>eudicotyledons</taxon>
        <taxon>Gunneridae</taxon>
        <taxon>Pentapetalae</taxon>
        <taxon>asterids</taxon>
        <taxon>campanulids</taxon>
        <taxon>Asterales</taxon>
        <taxon>Asteraceae</taxon>
        <taxon>Cichorioideae</taxon>
        <taxon>Cichorieae</taxon>
        <taxon>Lactucinae</taxon>
        <taxon>Lactuca</taxon>
    </lineage>
</organism>
<dbReference type="InterPro" id="IPR044218">
    <property type="entry name" value="SWEETIE"/>
</dbReference>
<dbReference type="PANTHER" id="PTHR46975:SF2">
    <property type="entry name" value="PROTEIN SWEETIE"/>
    <property type="match status" value="1"/>
</dbReference>
<dbReference type="Proteomes" id="UP001177003">
    <property type="component" value="Chromosome 4"/>
</dbReference>
<sequence length="147" mass="15982">MGVGDKSFIVRKAAARCLNAFASIGGLGLGAGELDNSASYCVKALENRVSSIRDAFATALGVVLALVQPKKGQANAKNYNGSLQKHLILPFTRASGPRSKDLRIGITLSWVFFLQFFREYGLSICIQIASSNIILCRLWICFVHNML</sequence>
<evidence type="ECO:0000313" key="2">
    <source>
        <dbReference type="Proteomes" id="UP001177003"/>
    </source>
</evidence>